<keyword evidence="2" id="KW-1185">Reference proteome</keyword>
<sequence>MYENSLHSSKSPRLLTRPGIVHCSTLLVGSFRVPSPCKSLNGEVMNCPCTPFIRSIHCRDTPEGSARTESVNGRLGILRPAFGSSLTTTSRSTGIRFTSCIAGFAGFFGHGVTVFCQSIACVCLTRHFSWHNDQLSLVSSRPETSRSPCHEGHQVVIVFPLSLQDHRSAQNLNWNERADTA</sequence>
<reference evidence="1" key="1">
    <citation type="journal article" date="2023" name="G3 (Bethesda)">
        <title>A reference genome for the long-term kleptoplast-retaining sea slug Elysia crispata morphotype clarki.</title>
        <authorList>
            <person name="Eastman K.E."/>
            <person name="Pendleton A.L."/>
            <person name="Shaikh M.A."/>
            <person name="Suttiyut T."/>
            <person name="Ogas R."/>
            <person name="Tomko P."/>
            <person name="Gavelis G."/>
            <person name="Widhalm J.R."/>
            <person name="Wisecaver J.H."/>
        </authorList>
    </citation>
    <scope>NUCLEOTIDE SEQUENCE</scope>
    <source>
        <strain evidence="1">ECLA1</strain>
    </source>
</reference>
<protein>
    <submittedName>
        <fullName evidence="1">Uncharacterized protein</fullName>
    </submittedName>
</protein>
<organism evidence="1 2">
    <name type="scientific">Elysia crispata</name>
    <name type="common">lettuce slug</name>
    <dbReference type="NCBI Taxonomy" id="231223"/>
    <lineage>
        <taxon>Eukaryota</taxon>
        <taxon>Metazoa</taxon>
        <taxon>Spiralia</taxon>
        <taxon>Lophotrochozoa</taxon>
        <taxon>Mollusca</taxon>
        <taxon>Gastropoda</taxon>
        <taxon>Heterobranchia</taxon>
        <taxon>Euthyneura</taxon>
        <taxon>Panpulmonata</taxon>
        <taxon>Sacoglossa</taxon>
        <taxon>Placobranchoidea</taxon>
        <taxon>Plakobranchidae</taxon>
        <taxon>Elysia</taxon>
    </lineage>
</organism>
<dbReference type="EMBL" id="JAWDGP010004062">
    <property type="protein sequence ID" value="KAK3768245.1"/>
    <property type="molecule type" value="Genomic_DNA"/>
</dbReference>
<name>A0AAE0ZFA1_9GAST</name>
<dbReference type="Proteomes" id="UP001283361">
    <property type="component" value="Unassembled WGS sequence"/>
</dbReference>
<evidence type="ECO:0000313" key="2">
    <source>
        <dbReference type="Proteomes" id="UP001283361"/>
    </source>
</evidence>
<accession>A0AAE0ZFA1</accession>
<proteinExistence type="predicted"/>
<evidence type="ECO:0000313" key="1">
    <source>
        <dbReference type="EMBL" id="KAK3768245.1"/>
    </source>
</evidence>
<gene>
    <name evidence="1" type="ORF">RRG08_031039</name>
</gene>
<dbReference type="AlphaFoldDB" id="A0AAE0ZFA1"/>
<comment type="caution">
    <text evidence="1">The sequence shown here is derived from an EMBL/GenBank/DDBJ whole genome shotgun (WGS) entry which is preliminary data.</text>
</comment>